<sequence>MIQSSQPMSLKLTWSRRRWQRGLDLAAWGFLAPLGGGTVLLSSRFLLFPNARRNAFSLLVLPGRAKPRVRRSSGRPPRCSRASSSKHSCWRSSTVLDWSRAAFCRPEAQLYSFNQGTEPPSAAATETGFLRMRSSAPRSPSRSRELIDKTEVKSLFLLTTPLLPSSTARAVKSTLEPDRETTSDHKQACYYRPAAIPH</sequence>
<dbReference type="InterPro" id="IPR039711">
    <property type="entry name" value="GDF5OS"/>
</dbReference>
<feature type="transmembrane region" description="Helical" evidence="1">
    <location>
        <begin position="25"/>
        <end position="47"/>
    </location>
</feature>
<evidence type="ECO:0000256" key="1">
    <source>
        <dbReference type="SAM" id="Phobius"/>
    </source>
</evidence>
<reference evidence="2" key="1">
    <citation type="submission" date="2025-08" db="UniProtKB">
        <authorList>
            <consortium name="Ensembl"/>
        </authorList>
    </citation>
    <scope>IDENTIFICATION</scope>
</reference>
<name>A0A3B3W1M5_9TELE</name>
<proteinExistence type="predicted"/>
<dbReference type="GeneTree" id="ENSGT00940000176933"/>
<dbReference type="PANTHER" id="PTHR42152:SF1">
    <property type="entry name" value="PROTEIN GDF5-AS1, MITOCHONDRIAL"/>
    <property type="match status" value="1"/>
</dbReference>
<protein>
    <submittedName>
        <fullName evidence="2">Uncharacterized protein</fullName>
    </submittedName>
</protein>
<dbReference type="Proteomes" id="UP000261500">
    <property type="component" value="Unplaced"/>
</dbReference>
<accession>A0A3B3W1M5</accession>
<dbReference type="PANTHER" id="PTHR42152">
    <property type="entry name" value="PROTEIN GDF5OS, MITOCHONDRIAL"/>
    <property type="match status" value="1"/>
</dbReference>
<keyword evidence="1" id="KW-0812">Transmembrane</keyword>
<evidence type="ECO:0000313" key="3">
    <source>
        <dbReference type="Proteomes" id="UP000261500"/>
    </source>
</evidence>
<evidence type="ECO:0000313" key="2">
    <source>
        <dbReference type="Ensembl" id="ENSPLAP00000031261.1"/>
    </source>
</evidence>
<reference evidence="2" key="2">
    <citation type="submission" date="2025-09" db="UniProtKB">
        <authorList>
            <consortium name="Ensembl"/>
        </authorList>
    </citation>
    <scope>IDENTIFICATION</scope>
</reference>
<keyword evidence="1" id="KW-0472">Membrane</keyword>
<dbReference type="Ensembl" id="ENSPLAT00000027969.1">
    <property type="protein sequence ID" value="ENSPLAP00000031261.1"/>
    <property type="gene ID" value="ENSPLAG00000023137.1"/>
</dbReference>
<organism evidence="2 3">
    <name type="scientific">Poecilia latipinna</name>
    <name type="common">sailfin molly</name>
    <dbReference type="NCBI Taxonomy" id="48699"/>
    <lineage>
        <taxon>Eukaryota</taxon>
        <taxon>Metazoa</taxon>
        <taxon>Chordata</taxon>
        <taxon>Craniata</taxon>
        <taxon>Vertebrata</taxon>
        <taxon>Euteleostomi</taxon>
        <taxon>Actinopterygii</taxon>
        <taxon>Neopterygii</taxon>
        <taxon>Teleostei</taxon>
        <taxon>Neoteleostei</taxon>
        <taxon>Acanthomorphata</taxon>
        <taxon>Ovalentaria</taxon>
        <taxon>Atherinomorphae</taxon>
        <taxon>Cyprinodontiformes</taxon>
        <taxon>Poeciliidae</taxon>
        <taxon>Poeciliinae</taxon>
        <taxon>Poecilia</taxon>
    </lineage>
</organism>
<keyword evidence="1" id="KW-1133">Transmembrane helix</keyword>
<dbReference type="AlphaFoldDB" id="A0A3B3W1M5"/>
<keyword evidence="3" id="KW-1185">Reference proteome</keyword>